<dbReference type="InterPro" id="IPR025669">
    <property type="entry name" value="AAA_dom"/>
</dbReference>
<dbReference type="CDD" id="cd05387">
    <property type="entry name" value="BY-kinase"/>
    <property type="match status" value="1"/>
</dbReference>
<keyword evidence="12 17" id="KW-1133">Transmembrane helix</keyword>
<dbReference type="InterPro" id="IPR027417">
    <property type="entry name" value="P-loop_NTPase"/>
</dbReference>
<evidence type="ECO:0000256" key="6">
    <source>
        <dbReference type="ARBA" id="ARBA00022519"/>
    </source>
</evidence>
<dbReference type="InterPro" id="IPR050445">
    <property type="entry name" value="Bact_polysacc_biosynth/exp"/>
</dbReference>
<dbReference type="Pfam" id="PF02706">
    <property type="entry name" value="Wzz"/>
    <property type="match status" value="1"/>
</dbReference>
<dbReference type="NCBIfam" id="TIGR01007">
    <property type="entry name" value="eps_fam"/>
    <property type="match status" value="1"/>
</dbReference>
<dbReference type="PANTHER" id="PTHR32309">
    <property type="entry name" value="TYROSINE-PROTEIN KINASE"/>
    <property type="match status" value="1"/>
</dbReference>
<accession>A0ABT9HQX3</accession>
<evidence type="ECO:0000313" key="22">
    <source>
        <dbReference type="Proteomes" id="UP001240639"/>
    </source>
</evidence>
<keyword evidence="7 21" id="KW-0808">Transferase</keyword>
<dbReference type="InterPro" id="IPR003856">
    <property type="entry name" value="LPS_length_determ_N"/>
</dbReference>
<dbReference type="GO" id="GO:0004715">
    <property type="term" value="F:non-membrane spanning protein tyrosine kinase activity"/>
    <property type="evidence" value="ECO:0007669"/>
    <property type="project" value="UniProtKB-EC"/>
</dbReference>
<evidence type="ECO:0000259" key="19">
    <source>
        <dbReference type="Pfam" id="PF13614"/>
    </source>
</evidence>
<keyword evidence="5" id="KW-1003">Cell membrane</keyword>
<evidence type="ECO:0000256" key="9">
    <source>
        <dbReference type="ARBA" id="ARBA00022741"/>
    </source>
</evidence>
<evidence type="ECO:0000256" key="1">
    <source>
        <dbReference type="ARBA" id="ARBA00004429"/>
    </source>
</evidence>
<evidence type="ECO:0000256" key="4">
    <source>
        <dbReference type="ARBA" id="ARBA00011903"/>
    </source>
</evidence>
<keyword evidence="13 17" id="KW-0472">Membrane</keyword>
<dbReference type="RefSeq" id="WP_305932836.1">
    <property type="nucleotide sequence ID" value="NZ_JAVAIM010000001.1"/>
</dbReference>
<evidence type="ECO:0000256" key="7">
    <source>
        <dbReference type="ARBA" id="ARBA00022679"/>
    </source>
</evidence>
<keyword evidence="6" id="KW-0997">Cell inner membrane</keyword>
<evidence type="ECO:0000256" key="15">
    <source>
        <dbReference type="ARBA" id="ARBA00051245"/>
    </source>
</evidence>
<evidence type="ECO:0000259" key="20">
    <source>
        <dbReference type="Pfam" id="PF13807"/>
    </source>
</evidence>
<feature type="coiled-coil region" evidence="16">
    <location>
        <begin position="301"/>
        <end position="349"/>
    </location>
</feature>
<evidence type="ECO:0000259" key="18">
    <source>
        <dbReference type="Pfam" id="PF02706"/>
    </source>
</evidence>
<keyword evidence="16" id="KW-0175">Coiled coil</keyword>
<feature type="transmembrane region" description="Helical" evidence="17">
    <location>
        <begin position="30"/>
        <end position="52"/>
    </location>
</feature>
<sequence>MTTAQAKPTDATDQVEIDFRAIVAAFRRNLIWVVAIVVGFLILGALLTLLVVPQYVATSRVLVEMETDQIIEGADTAPAAAYQDADRFLQTEVDILRSRSLAQRVVEQENLAESARFFEAQGIDMPTEEALPEGVNSAVQLPAYREEVAIDALQDSMNVTLPMESRIVSISFESADPQLAATISNATAEAYIASNLSRKFDSSAYARDYLAQELADARAKLEQSERDLNQYSRAAGLIRVSGQGQNADQETTLSITNDALQQFNAAASEATARRITAQQDWESISNQPTMSIPQVLQNNAVQALLADKAEAEAELSAERSRHLDDHPNVQALQARVNEIDEQIQAVASSIKRSVRLQYESALEREENIRGQVTGLRSDALNEQDRGVQYNVLKRVAETDRALYNTLLTRYNELSATAGASSNNVSLVDVAEPPRKPSFPDPILNMLVALLGGLVFASGFVFVREQYDDVIRSPDDVERKLGLSLLGLIPKTVEDSPQEELADPKSAMSEAYRSLLTNIRYSSANGVPKTIAITSSQPGEGKTTTSEELARGIADLGRKTLLIDADLRRPTLHKRTDDREREGFTTVLAGENDIESVVFPSGRPNLDYMTALPIPPNPAALLTSDKLESLLAEMRTKYDCIVLDAPPVLGLADATTLAAHVDALLVAIDSSSANRGAIKAALRRLSLVNAKILGAVLTKFDARKLGGEYQYYAAEYYAYKGDD</sequence>
<evidence type="ECO:0000256" key="8">
    <source>
        <dbReference type="ARBA" id="ARBA00022692"/>
    </source>
</evidence>
<comment type="subcellular location">
    <subcellularLocation>
        <location evidence="1">Cell inner membrane</location>
        <topology evidence="1">Multi-pass membrane protein</topology>
    </subcellularLocation>
</comment>
<evidence type="ECO:0000313" key="21">
    <source>
        <dbReference type="EMBL" id="MDP4575554.1"/>
    </source>
</evidence>
<dbReference type="InterPro" id="IPR005702">
    <property type="entry name" value="Wzc-like_C"/>
</dbReference>
<evidence type="ECO:0000256" key="13">
    <source>
        <dbReference type="ARBA" id="ARBA00023136"/>
    </source>
</evidence>
<dbReference type="Proteomes" id="UP001240639">
    <property type="component" value="Unassembled WGS sequence"/>
</dbReference>
<evidence type="ECO:0000256" key="11">
    <source>
        <dbReference type="ARBA" id="ARBA00022840"/>
    </source>
</evidence>
<dbReference type="EC" id="2.7.10.2" evidence="4"/>
<evidence type="ECO:0000256" key="5">
    <source>
        <dbReference type="ARBA" id="ARBA00022475"/>
    </source>
</evidence>
<feature type="domain" description="Tyrosine-protein kinase G-rich" evidence="20">
    <location>
        <begin position="392"/>
        <end position="464"/>
    </location>
</feature>
<keyword evidence="8 17" id="KW-0812">Transmembrane</keyword>
<evidence type="ECO:0000256" key="16">
    <source>
        <dbReference type="SAM" id="Coils"/>
    </source>
</evidence>
<evidence type="ECO:0000256" key="2">
    <source>
        <dbReference type="ARBA" id="ARBA00007316"/>
    </source>
</evidence>
<keyword evidence="9" id="KW-0547">Nucleotide-binding</keyword>
<dbReference type="Pfam" id="PF13807">
    <property type="entry name" value="GNVR"/>
    <property type="match status" value="1"/>
</dbReference>
<comment type="catalytic activity">
    <reaction evidence="15">
        <text>L-tyrosyl-[protein] + ATP = O-phospho-L-tyrosyl-[protein] + ADP + H(+)</text>
        <dbReference type="Rhea" id="RHEA:10596"/>
        <dbReference type="Rhea" id="RHEA-COMP:10136"/>
        <dbReference type="Rhea" id="RHEA-COMP:20101"/>
        <dbReference type="ChEBI" id="CHEBI:15378"/>
        <dbReference type="ChEBI" id="CHEBI:30616"/>
        <dbReference type="ChEBI" id="CHEBI:46858"/>
        <dbReference type="ChEBI" id="CHEBI:61978"/>
        <dbReference type="ChEBI" id="CHEBI:456216"/>
        <dbReference type="EC" id="2.7.10.2"/>
    </reaction>
</comment>
<evidence type="ECO:0000256" key="17">
    <source>
        <dbReference type="SAM" id="Phobius"/>
    </source>
</evidence>
<gene>
    <name evidence="21" type="ORF">Q9K02_10440</name>
</gene>
<keyword evidence="11" id="KW-0067">ATP-binding</keyword>
<protein>
    <recommendedName>
        <fullName evidence="4">non-specific protein-tyrosine kinase</fullName>
        <ecNumber evidence="4">2.7.10.2</ecNumber>
    </recommendedName>
</protein>
<keyword evidence="10" id="KW-0418">Kinase</keyword>
<name>A0ABT9HQX3_9SPHN</name>
<comment type="similarity">
    <text evidence="2">Belongs to the CpsD/CapB family.</text>
</comment>
<evidence type="ECO:0000256" key="12">
    <source>
        <dbReference type="ARBA" id="ARBA00022989"/>
    </source>
</evidence>
<dbReference type="InterPro" id="IPR032807">
    <property type="entry name" value="GNVR"/>
</dbReference>
<feature type="domain" description="Polysaccharide chain length determinant N-terminal" evidence="18">
    <location>
        <begin position="16"/>
        <end position="108"/>
    </location>
</feature>
<comment type="caution">
    <text evidence="21">The sequence shown here is derived from an EMBL/GenBank/DDBJ whole genome shotgun (WGS) entry which is preliminary data.</text>
</comment>
<reference evidence="21 22" key="1">
    <citation type="submission" date="2023-08" db="EMBL/GenBank/DDBJ databases">
        <title>genomic of G39.</title>
        <authorList>
            <person name="Wang Y."/>
        </authorList>
    </citation>
    <scope>NUCLEOTIDE SEQUENCE [LARGE SCALE GENOMIC DNA]</scope>
    <source>
        <strain evidence="21 22">G39</strain>
    </source>
</reference>
<organism evidence="21 22">
    <name type="scientific">Qipengyuania profundimaris</name>
    <dbReference type="NCBI Taxonomy" id="3067652"/>
    <lineage>
        <taxon>Bacteria</taxon>
        <taxon>Pseudomonadati</taxon>
        <taxon>Pseudomonadota</taxon>
        <taxon>Alphaproteobacteria</taxon>
        <taxon>Sphingomonadales</taxon>
        <taxon>Erythrobacteraceae</taxon>
        <taxon>Qipengyuania</taxon>
    </lineage>
</organism>
<keyword evidence="22" id="KW-1185">Reference proteome</keyword>
<keyword evidence="14" id="KW-0829">Tyrosine-protein kinase</keyword>
<dbReference type="Gene3D" id="3.40.50.300">
    <property type="entry name" value="P-loop containing nucleotide triphosphate hydrolases"/>
    <property type="match status" value="1"/>
</dbReference>
<evidence type="ECO:0000256" key="3">
    <source>
        <dbReference type="ARBA" id="ARBA00008883"/>
    </source>
</evidence>
<dbReference type="Pfam" id="PF13614">
    <property type="entry name" value="AAA_31"/>
    <property type="match status" value="1"/>
</dbReference>
<dbReference type="SUPFAM" id="SSF52540">
    <property type="entry name" value="P-loop containing nucleoside triphosphate hydrolases"/>
    <property type="match status" value="1"/>
</dbReference>
<comment type="similarity">
    <text evidence="3">Belongs to the etk/wzc family.</text>
</comment>
<feature type="coiled-coil region" evidence="16">
    <location>
        <begin position="207"/>
        <end position="234"/>
    </location>
</feature>
<evidence type="ECO:0000256" key="14">
    <source>
        <dbReference type="ARBA" id="ARBA00023137"/>
    </source>
</evidence>
<feature type="domain" description="AAA" evidence="19">
    <location>
        <begin position="528"/>
        <end position="675"/>
    </location>
</feature>
<dbReference type="PANTHER" id="PTHR32309:SF13">
    <property type="entry name" value="FERRIC ENTEROBACTIN TRANSPORT PROTEIN FEPE"/>
    <property type="match status" value="1"/>
</dbReference>
<evidence type="ECO:0000256" key="10">
    <source>
        <dbReference type="ARBA" id="ARBA00022777"/>
    </source>
</evidence>
<dbReference type="EMBL" id="JAVAIM010000001">
    <property type="protein sequence ID" value="MDP4575554.1"/>
    <property type="molecule type" value="Genomic_DNA"/>
</dbReference>
<proteinExistence type="inferred from homology"/>